<dbReference type="Proteomes" id="UP000190657">
    <property type="component" value="Unassembled WGS sequence"/>
</dbReference>
<dbReference type="EMBL" id="FUWW01000007">
    <property type="protein sequence ID" value="SJZ52674.1"/>
    <property type="molecule type" value="Genomic_DNA"/>
</dbReference>
<sequence>MSNTSKLSDITANRIKSMIEDEGRFSVGDKLPNENDFASELGVSRSTLREAVRILTLGGILEIKRGKGTFVTSNTTIESNDLGEISSGLDDLFEMRLMFEPDCAYYAAQRATDEEIAIICKYGEAVEAKIKSGEDRTYEEQKFHESIANATHNAFVKQFMPIIFNAIKNGVIVMQKDENVNRDNLNDDRLIMDFLKARNAEGARTAMRLHILHAIEGL</sequence>
<dbReference type="InterPro" id="IPR036388">
    <property type="entry name" value="WH-like_DNA-bd_sf"/>
</dbReference>
<dbReference type="Pfam" id="PF00392">
    <property type="entry name" value="GntR"/>
    <property type="match status" value="1"/>
</dbReference>
<evidence type="ECO:0000256" key="3">
    <source>
        <dbReference type="ARBA" id="ARBA00023163"/>
    </source>
</evidence>
<dbReference type="PROSITE" id="PS50949">
    <property type="entry name" value="HTH_GNTR"/>
    <property type="match status" value="1"/>
</dbReference>
<gene>
    <name evidence="5" type="ORF">SAMN02745114_00862</name>
</gene>
<dbReference type="Gene3D" id="1.10.10.10">
    <property type="entry name" value="Winged helix-like DNA-binding domain superfamily/Winged helix DNA-binding domain"/>
    <property type="match status" value="1"/>
</dbReference>
<dbReference type="GO" id="GO:0003677">
    <property type="term" value="F:DNA binding"/>
    <property type="evidence" value="ECO:0007669"/>
    <property type="project" value="UniProtKB-KW"/>
</dbReference>
<accession>A0A1T4LDW5</accession>
<evidence type="ECO:0000313" key="5">
    <source>
        <dbReference type="EMBL" id="SJZ52674.1"/>
    </source>
</evidence>
<dbReference type="InterPro" id="IPR036390">
    <property type="entry name" value="WH_DNA-bd_sf"/>
</dbReference>
<dbReference type="Gene3D" id="1.20.120.530">
    <property type="entry name" value="GntR ligand-binding domain-like"/>
    <property type="match status" value="1"/>
</dbReference>
<keyword evidence="2 5" id="KW-0238">DNA-binding</keyword>
<organism evidence="5 6">
    <name type="scientific">Eubacterium coprostanoligenes</name>
    <dbReference type="NCBI Taxonomy" id="290054"/>
    <lineage>
        <taxon>Bacteria</taxon>
        <taxon>Bacillati</taxon>
        <taxon>Bacillota</taxon>
        <taxon>Clostridia</taxon>
        <taxon>Eubacteriales</taxon>
        <taxon>Eubacteriaceae</taxon>
        <taxon>Eubacterium</taxon>
    </lineage>
</organism>
<dbReference type="CDD" id="cd07377">
    <property type="entry name" value="WHTH_GntR"/>
    <property type="match status" value="1"/>
</dbReference>
<feature type="domain" description="HTH gntR-type" evidence="4">
    <location>
        <begin position="5"/>
        <end position="74"/>
    </location>
</feature>
<keyword evidence="3" id="KW-0804">Transcription</keyword>
<dbReference type="SMART" id="SM00345">
    <property type="entry name" value="HTH_GNTR"/>
    <property type="match status" value="1"/>
</dbReference>
<dbReference type="AlphaFoldDB" id="A0A1T4LDW5"/>
<dbReference type="InterPro" id="IPR011711">
    <property type="entry name" value="GntR_C"/>
</dbReference>
<dbReference type="InterPro" id="IPR008920">
    <property type="entry name" value="TF_FadR/GntR_C"/>
</dbReference>
<dbReference type="InterPro" id="IPR000524">
    <property type="entry name" value="Tscrpt_reg_HTH_GntR"/>
</dbReference>
<dbReference type="SUPFAM" id="SSF48008">
    <property type="entry name" value="GntR ligand-binding domain-like"/>
    <property type="match status" value="1"/>
</dbReference>
<proteinExistence type="predicted"/>
<protein>
    <submittedName>
        <fullName evidence="5">DNA-binding transcriptional regulator, FadR family</fullName>
    </submittedName>
</protein>
<dbReference type="SMART" id="SM00895">
    <property type="entry name" value="FCD"/>
    <property type="match status" value="1"/>
</dbReference>
<evidence type="ECO:0000256" key="1">
    <source>
        <dbReference type="ARBA" id="ARBA00023015"/>
    </source>
</evidence>
<dbReference type="GO" id="GO:0003700">
    <property type="term" value="F:DNA-binding transcription factor activity"/>
    <property type="evidence" value="ECO:0007669"/>
    <property type="project" value="InterPro"/>
</dbReference>
<evidence type="ECO:0000259" key="4">
    <source>
        <dbReference type="PROSITE" id="PS50949"/>
    </source>
</evidence>
<dbReference type="Pfam" id="PF07729">
    <property type="entry name" value="FCD"/>
    <property type="match status" value="1"/>
</dbReference>
<reference evidence="5 6" key="1">
    <citation type="submission" date="2017-02" db="EMBL/GenBank/DDBJ databases">
        <authorList>
            <person name="Peterson S.W."/>
        </authorList>
    </citation>
    <scope>NUCLEOTIDE SEQUENCE [LARGE SCALE GENOMIC DNA]</scope>
    <source>
        <strain evidence="5 6">ATCC 51222</strain>
    </source>
</reference>
<dbReference type="PRINTS" id="PR00035">
    <property type="entry name" value="HTHGNTR"/>
</dbReference>
<evidence type="ECO:0000256" key="2">
    <source>
        <dbReference type="ARBA" id="ARBA00023125"/>
    </source>
</evidence>
<dbReference type="SUPFAM" id="SSF46785">
    <property type="entry name" value="Winged helix' DNA-binding domain"/>
    <property type="match status" value="1"/>
</dbReference>
<dbReference type="PANTHER" id="PTHR43537:SF5">
    <property type="entry name" value="UXU OPERON TRANSCRIPTIONAL REGULATOR"/>
    <property type="match status" value="1"/>
</dbReference>
<name>A0A1T4LDW5_9FIRM</name>
<evidence type="ECO:0000313" key="6">
    <source>
        <dbReference type="Proteomes" id="UP000190657"/>
    </source>
</evidence>
<dbReference type="RefSeq" id="WP_078768355.1">
    <property type="nucleotide sequence ID" value="NZ_FUWW01000007.1"/>
</dbReference>
<keyword evidence="6" id="KW-1185">Reference proteome</keyword>
<dbReference type="PANTHER" id="PTHR43537">
    <property type="entry name" value="TRANSCRIPTIONAL REGULATOR, GNTR FAMILY"/>
    <property type="match status" value="1"/>
</dbReference>
<dbReference type="OrthoDB" id="1972820at2"/>
<dbReference type="STRING" id="290054.SAMN02745114_00862"/>
<keyword evidence="1" id="KW-0805">Transcription regulation</keyword>